<dbReference type="InterPro" id="IPR006056">
    <property type="entry name" value="RidA"/>
</dbReference>
<comment type="caution">
    <text evidence="3">The sequence shown here is derived from an EMBL/GenBank/DDBJ whole genome shotgun (WGS) entry which is preliminary data.</text>
</comment>
<keyword evidence="2" id="KW-0732">Signal</keyword>
<reference evidence="3 4" key="1">
    <citation type="submission" date="2018-08" db="EMBL/GenBank/DDBJ databases">
        <title>Lysobacter sp. zong2l5, whole genome shotgun sequence.</title>
        <authorList>
            <person name="Zhang X."/>
            <person name="Feng G."/>
            <person name="Zhu H."/>
        </authorList>
    </citation>
    <scope>NUCLEOTIDE SEQUENCE [LARGE SCALE GENOMIC DNA]</scope>
    <source>
        <strain evidence="4">zong2l5</strain>
    </source>
</reference>
<sequence>MCTALLRSRRYALALLALSAAHAAAAAPPEFLTSPDPAAASLPFSEAVRSGDLLFLSGQIGTVPGKTEVVAGGIAAEAEQTLKNIETVLARHGAGMGDVVKCTVFLADIKEWPAFNEVYRKHFKPPYPARSALAASGLALNARVEVECIAHAPKR</sequence>
<dbReference type="Proteomes" id="UP000264492">
    <property type="component" value="Unassembled WGS sequence"/>
</dbReference>
<dbReference type="AlphaFoldDB" id="A0A371JXW6"/>
<keyword evidence="4" id="KW-1185">Reference proteome</keyword>
<dbReference type="Gene3D" id="3.30.1330.40">
    <property type="entry name" value="RutC-like"/>
    <property type="match status" value="1"/>
</dbReference>
<feature type="chain" id="PRO_5016588173" evidence="2">
    <location>
        <begin position="27"/>
        <end position="155"/>
    </location>
</feature>
<accession>A0A371JXW6</accession>
<evidence type="ECO:0000256" key="2">
    <source>
        <dbReference type="SAM" id="SignalP"/>
    </source>
</evidence>
<dbReference type="GO" id="GO:0019239">
    <property type="term" value="F:deaminase activity"/>
    <property type="evidence" value="ECO:0007669"/>
    <property type="project" value="TreeGrafter"/>
</dbReference>
<dbReference type="PANTHER" id="PTHR11803">
    <property type="entry name" value="2-IMINOBUTANOATE/2-IMINOPROPANOATE DEAMINASE RIDA"/>
    <property type="match status" value="1"/>
</dbReference>
<evidence type="ECO:0000313" key="4">
    <source>
        <dbReference type="Proteomes" id="UP000264492"/>
    </source>
</evidence>
<comment type="similarity">
    <text evidence="1">Belongs to the RutC family.</text>
</comment>
<protein>
    <submittedName>
        <fullName evidence="3">RidA family protein</fullName>
    </submittedName>
</protein>
<dbReference type="PANTHER" id="PTHR11803:SF39">
    <property type="entry name" value="2-IMINOBUTANOATE_2-IMINOPROPANOATE DEAMINASE"/>
    <property type="match status" value="1"/>
</dbReference>
<evidence type="ECO:0000256" key="1">
    <source>
        <dbReference type="ARBA" id="ARBA00010552"/>
    </source>
</evidence>
<dbReference type="Pfam" id="PF01042">
    <property type="entry name" value="Ribonuc_L-PSP"/>
    <property type="match status" value="1"/>
</dbReference>
<organism evidence="3 4">
    <name type="scientific">Lysobacter silvisoli</name>
    <dbReference type="NCBI Taxonomy" id="2293254"/>
    <lineage>
        <taxon>Bacteria</taxon>
        <taxon>Pseudomonadati</taxon>
        <taxon>Pseudomonadota</taxon>
        <taxon>Gammaproteobacteria</taxon>
        <taxon>Lysobacterales</taxon>
        <taxon>Lysobacteraceae</taxon>
        <taxon>Lysobacter</taxon>
    </lineage>
</organism>
<name>A0A371JXW6_9GAMM</name>
<dbReference type="FunFam" id="3.30.1330.40:FF:000001">
    <property type="entry name" value="L-PSP family endoribonuclease"/>
    <property type="match status" value="1"/>
</dbReference>
<dbReference type="OrthoDB" id="9809792at2"/>
<dbReference type="InterPro" id="IPR006175">
    <property type="entry name" value="YjgF/YER057c/UK114"/>
</dbReference>
<feature type="signal peptide" evidence="2">
    <location>
        <begin position="1"/>
        <end position="26"/>
    </location>
</feature>
<dbReference type="CDD" id="cd00448">
    <property type="entry name" value="YjgF_YER057c_UK114_family"/>
    <property type="match status" value="1"/>
</dbReference>
<evidence type="ECO:0000313" key="3">
    <source>
        <dbReference type="EMBL" id="RDZ26447.1"/>
    </source>
</evidence>
<dbReference type="InterPro" id="IPR006311">
    <property type="entry name" value="TAT_signal"/>
</dbReference>
<dbReference type="InterPro" id="IPR035959">
    <property type="entry name" value="RutC-like_sf"/>
</dbReference>
<dbReference type="SUPFAM" id="SSF55298">
    <property type="entry name" value="YjgF-like"/>
    <property type="match status" value="1"/>
</dbReference>
<proteinExistence type="inferred from homology"/>
<dbReference type="GO" id="GO:0005829">
    <property type="term" value="C:cytosol"/>
    <property type="evidence" value="ECO:0007669"/>
    <property type="project" value="TreeGrafter"/>
</dbReference>
<gene>
    <name evidence="3" type="ORF">DX914_15715</name>
</gene>
<dbReference type="EMBL" id="QTSU01000003">
    <property type="protein sequence ID" value="RDZ26447.1"/>
    <property type="molecule type" value="Genomic_DNA"/>
</dbReference>
<dbReference type="NCBIfam" id="TIGR00004">
    <property type="entry name" value="Rid family detoxifying hydrolase"/>
    <property type="match status" value="1"/>
</dbReference>
<dbReference type="PROSITE" id="PS51318">
    <property type="entry name" value="TAT"/>
    <property type="match status" value="1"/>
</dbReference>